<evidence type="ECO:0000313" key="1">
    <source>
        <dbReference type="EMBL" id="NMP31836.1"/>
    </source>
</evidence>
<sequence>MLQHFYSDEAVRYNSMEIAVILQKFRELLHYNKTLDQHFINNSYWIKLPEPALLSQFPFIEKGKLMRTLYRMKELGLILQKQDQSNTFWFTLNEITLASTNITEPASTQNHQPQVFASGDTVNSQVKRLWSDVDDQFIMESVAKLVVKHGYNQQHFLDIWHTFVSSMDANGEQPPARMDLIQKRFVAYANKVQLNMSHANLRYQNTVSQNQQVKEQAVENWLQYINHPREDILCKIDTSKLQTSIVEVWNSFINKSYEKQIPLKNDYQIENGFTNYVRAWVGNEQKAQTNQSYSAKRFEPVNFEDKSWADDIDLEGL</sequence>
<dbReference type="EMBL" id="JABBXH010000003">
    <property type="protein sequence ID" value="NMP31836.1"/>
    <property type="molecule type" value="Genomic_DNA"/>
</dbReference>
<reference evidence="1 2" key="1">
    <citation type="submission" date="2020-04" db="EMBL/GenBank/DDBJ databases">
        <title>Thalassotalea sp. M1531, isolated from the surface of marine red alga.</title>
        <authorList>
            <person name="Pang L."/>
            <person name="Lu D.-C."/>
        </authorList>
    </citation>
    <scope>NUCLEOTIDE SEQUENCE [LARGE SCALE GENOMIC DNA]</scope>
    <source>
        <strain evidence="1 2">M1531</strain>
    </source>
</reference>
<proteinExistence type="predicted"/>
<comment type="caution">
    <text evidence="1">The sequence shown here is derived from an EMBL/GenBank/DDBJ whole genome shotgun (WGS) entry which is preliminary data.</text>
</comment>
<organism evidence="1 2">
    <name type="scientific">Thalassotalea algicola</name>
    <dbReference type="NCBI Taxonomy" id="2716224"/>
    <lineage>
        <taxon>Bacteria</taxon>
        <taxon>Pseudomonadati</taxon>
        <taxon>Pseudomonadota</taxon>
        <taxon>Gammaproteobacteria</taxon>
        <taxon>Alteromonadales</taxon>
        <taxon>Colwelliaceae</taxon>
        <taxon>Thalassotalea</taxon>
    </lineage>
</organism>
<dbReference type="AlphaFoldDB" id="A0A7Y0Q756"/>
<accession>A0A7Y0Q756</accession>
<name>A0A7Y0Q756_9GAMM</name>
<gene>
    <name evidence="1" type="ORF">HII17_09690</name>
</gene>
<dbReference type="RefSeq" id="WP_169075176.1">
    <property type="nucleotide sequence ID" value="NZ_JABBXH010000003.1"/>
</dbReference>
<keyword evidence="2" id="KW-1185">Reference proteome</keyword>
<dbReference type="Proteomes" id="UP000568664">
    <property type="component" value="Unassembled WGS sequence"/>
</dbReference>
<evidence type="ECO:0000313" key="2">
    <source>
        <dbReference type="Proteomes" id="UP000568664"/>
    </source>
</evidence>
<protein>
    <submittedName>
        <fullName evidence="1">Uncharacterized protein</fullName>
    </submittedName>
</protein>